<feature type="compositionally biased region" description="Polar residues" evidence="2">
    <location>
        <begin position="324"/>
        <end position="339"/>
    </location>
</feature>
<sequence>MSSLMGNSNYKDLSEDLGLDSIKVREDLENYFIANEQWLCDRANHTKWNSGCVDRLIATKTITTDEWLQKAVELGHMLGVETSTLERPALHSLHLLLKKKVDEKLAVQTKRARAAAKDRAAGKKGEAAEKGLEAATTLADAADQVVAPDELRSSGATLEAAAPRTRSDAADQERQLIKHRTDGALREEEAANLRYDAADQETQLMKHRTDGALSEEEAANLRYNSAKGEEEVMKKVAALRLKAAENEAEAARVKLEREKNEAAAAEIKLARERLLYQQAAASGSASAPSSSTASSSASGASSRFAPSRFARGGLRLVCDVPAQGRSTTQDRAASGSSTEVADEQDAV</sequence>
<feature type="region of interest" description="Disordered" evidence="2">
    <location>
        <begin position="145"/>
        <end position="173"/>
    </location>
</feature>
<dbReference type="AlphaFoldDB" id="A0A5J5F9F8"/>
<feature type="coiled-coil region" evidence="1">
    <location>
        <begin position="234"/>
        <end position="275"/>
    </location>
</feature>
<evidence type="ECO:0000256" key="1">
    <source>
        <dbReference type="SAM" id="Coils"/>
    </source>
</evidence>
<comment type="caution">
    <text evidence="3">The sequence shown here is derived from an EMBL/GenBank/DDBJ whole genome shotgun (WGS) entry which is preliminary data.</text>
</comment>
<reference evidence="3 4" key="1">
    <citation type="submission" date="2019-09" db="EMBL/GenBank/DDBJ databases">
        <title>Draft genome of the ectomycorrhizal ascomycete Sphaerosporella brunnea.</title>
        <authorList>
            <consortium name="DOE Joint Genome Institute"/>
            <person name="Benucci G.M."/>
            <person name="Marozzi G."/>
            <person name="Antonielli L."/>
            <person name="Sanchez S."/>
            <person name="Marco P."/>
            <person name="Wang X."/>
            <person name="Falini L.B."/>
            <person name="Barry K."/>
            <person name="Haridas S."/>
            <person name="Lipzen A."/>
            <person name="Labutti K."/>
            <person name="Grigoriev I.V."/>
            <person name="Murat C."/>
            <person name="Martin F."/>
            <person name="Albertini E."/>
            <person name="Donnini D."/>
            <person name="Bonito G."/>
        </authorList>
    </citation>
    <scope>NUCLEOTIDE SEQUENCE [LARGE SCALE GENOMIC DNA]</scope>
    <source>
        <strain evidence="3 4">Sb_GMNB300</strain>
    </source>
</reference>
<feature type="region of interest" description="Disordered" evidence="2">
    <location>
        <begin position="320"/>
        <end position="347"/>
    </location>
</feature>
<evidence type="ECO:0000256" key="2">
    <source>
        <dbReference type="SAM" id="MobiDB-lite"/>
    </source>
</evidence>
<evidence type="ECO:0000313" key="4">
    <source>
        <dbReference type="Proteomes" id="UP000326924"/>
    </source>
</evidence>
<organism evidence="3 4">
    <name type="scientific">Sphaerosporella brunnea</name>
    <dbReference type="NCBI Taxonomy" id="1250544"/>
    <lineage>
        <taxon>Eukaryota</taxon>
        <taxon>Fungi</taxon>
        <taxon>Dikarya</taxon>
        <taxon>Ascomycota</taxon>
        <taxon>Pezizomycotina</taxon>
        <taxon>Pezizomycetes</taxon>
        <taxon>Pezizales</taxon>
        <taxon>Pyronemataceae</taxon>
        <taxon>Sphaerosporella</taxon>
    </lineage>
</organism>
<keyword evidence="1" id="KW-0175">Coiled coil</keyword>
<dbReference type="InParanoid" id="A0A5J5F9F8"/>
<evidence type="ECO:0000313" key="3">
    <source>
        <dbReference type="EMBL" id="KAA8914078.1"/>
    </source>
</evidence>
<proteinExistence type="predicted"/>
<dbReference type="EMBL" id="VXIS01000009">
    <property type="protein sequence ID" value="KAA8914078.1"/>
    <property type="molecule type" value="Genomic_DNA"/>
</dbReference>
<accession>A0A5J5F9F8</accession>
<gene>
    <name evidence="3" type="ORF">FN846DRAFT_1013848</name>
</gene>
<feature type="region of interest" description="Disordered" evidence="2">
    <location>
        <begin position="281"/>
        <end position="304"/>
    </location>
</feature>
<protein>
    <submittedName>
        <fullName evidence="3">Uncharacterized protein</fullName>
    </submittedName>
</protein>
<keyword evidence="4" id="KW-1185">Reference proteome</keyword>
<dbReference type="Proteomes" id="UP000326924">
    <property type="component" value="Unassembled WGS sequence"/>
</dbReference>
<name>A0A5J5F9F8_9PEZI</name>